<dbReference type="Proteomes" id="UP000185578">
    <property type="component" value="Unassembled WGS sequence"/>
</dbReference>
<feature type="transmembrane region" description="Helical" evidence="1">
    <location>
        <begin position="12"/>
        <end position="32"/>
    </location>
</feature>
<accession>A0A1Q8EJ12</accession>
<sequence length="131" mass="14742">MNLISSPHDFFVVLCALTFLGIFSMAGIYLYWGYTRLEEILGHVKNCKAITESRFYLHMGPWGRLVMVGMVAGFLARPTSYIKKGILDANEIDTFPQPFKKRLTLSHYIVWGLGGSMLLSVSAMKAIELFA</sequence>
<gene>
    <name evidence="2" type="ORF">BTN82_23815</name>
</gene>
<name>A0A1Q8EJ12_9PSED</name>
<keyword evidence="1" id="KW-0472">Membrane</keyword>
<keyword evidence="1" id="KW-0812">Transmembrane</keyword>
<dbReference type="OrthoDB" id="7033414at2"/>
<reference evidence="2 3" key="1">
    <citation type="submission" date="2016-12" db="EMBL/GenBank/DDBJ databases">
        <authorList>
            <person name="Song W.-J."/>
            <person name="Kurnit D.M."/>
        </authorList>
    </citation>
    <scope>NUCLEOTIDE SEQUENCE [LARGE SCALE GENOMIC DNA]</scope>
    <source>
        <strain evidence="2 3">PCL1601</strain>
    </source>
</reference>
<proteinExistence type="predicted"/>
<dbReference type="RefSeq" id="WP_075121531.1">
    <property type="nucleotide sequence ID" value="NZ_MSCT01000020.1"/>
</dbReference>
<keyword evidence="1" id="KW-1133">Transmembrane helix</keyword>
<protein>
    <submittedName>
        <fullName evidence="2">Uncharacterized protein</fullName>
    </submittedName>
</protein>
<comment type="caution">
    <text evidence="2">The sequence shown here is derived from an EMBL/GenBank/DDBJ whole genome shotgun (WGS) entry which is preliminary data.</text>
</comment>
<evidence type="ECO:0000313" key="2">
    <source>
        <dbReference type="EMBL" id="OLF51774.1"/>
    </source>
</evidence>
<organism evidence="2 3">
    <name type="scientific">Pseudomonas chlororaphis</name>
    <dbReference type="NCBI Taxonomy" id="587753"/>
    <lineage>
        <taxon>Bacteria</taxon>
        <taxon>Pseudomonadati</taxon>
        <taxon>Pseudomonadota</taxon>
        <taxon>Gammaproteobacteria</taxon>
        <taxon>Pseudomonadales</taxon>
        <taxon>Pseudomonadaceae</taxon>
        <taxon>Pseudomonas</taxon>
    </lineage>
</organism>
<feature type="transmembrane region" description="Helical" evidence="1">
    <location>
        <begin position="108"/>
        <end position="127"/>
    </location>
</feature>
<feature type="transmembrane region" description="Helical" evidence="1">
    <location>
        <begin position="55"/>
        <end position="76"/>
    </location>
</feature>
<evidence type="ECO:0000256" key="1">
    <source>
        <dbReference type="SAM" id="Phobius"/>
    </source>
</evidence>
<dbReference type="EMBL" id="MSCT01000020">
    <property type="protein sequence ID" value="OLF51774.1"/>
    <property type="molecule type" value="Genomic_DNA"/>
</dbReference>
<dbReference type="AlphaFoldDB" id="A0A1Q8EJ12"/>
<evidence type="ECO:0000313" key="3">
    <source>
        <dbReference type="Proteomes" id="UP000185578"/>
    </source>
</evidence>